<dbReference type="InterPro" id="IPR002545">
    <property type="entry name" value="CheW-lke_dom"/>
</dbReference>
<protein>
    <submittedName>
        <fullName evidence="2">Chemotaxis protein CheW</fullName>
    </submittedName>
</protein>
<dbReference type="Gene3D" id="2.40.50.180">
    <property type="entry name" value="CheA-289, Domain 4"/>
    <property type="match status" value="1"/>
</dbReference>
<feature type="domain" description="CheW-like" evidence="1">
    <location>
        <begin position="28"/>
        <end position="170"/>
    </location>
</feature>
<dbReference type="PROSITE" id="PS50851">
    <property type="entry name" value="CHEW"/>
    <property type="match status" value="1"/>
</dbReference>
<organism evidence="2 3">
    <name type="scientific">Pulveribacter suum</name>
    <dbReference type="NCBI Taxonomy" id="2116657"/>
    <lineage>
        <taxon>Bacteria</taxon>
        <taxon>Pseudomonadati</taxon>
        <taxon>Pseudomonadota</taxon>
        <taxon>Betaproteobacteria</taxon>
        <taxon>Burkholderiales</taxon>
        <taxon>Comamonadaceae</taxon>
        <taxon>Pulveribacter</taxon>
    </lineage>
</organism>
<dbReference type="AlphaFoldDB" id="A0A2P1NIX2"/>
<dbReference type="SUPFAM" id="SSF50341">
    <property type="entry name" value="CheW-like"/>
    <property type="match status" value="1"/>
</dbReference>
<name>A0A2P1NIX2_9BURK</name>
<sequence length="175" mass="18416">MAKREALKELQTRLAVRLQAARSEGVSGSSWLAVQSGGRQLLLPLSQSGEIFPWSGVQPVPYTQPWFLGVANLRGALAGVVDLAALLGASAARSEQALAESSVLALNAGLEVNAALLVDRLAGLRGSEAFTASEPRGEGDAPYFGSTYIDAQGMRWQEIDLQALAQHPAFLSISA</sequence>
<dbReference type="GO" id="GO:0006935">
    <property type="term" value="P:chemotaxis"/>
    <property type="evidence" value="ECO:0007669"/>
    <property type="project" value="InterPro"/>
</dbReference>
<evidence type="ECO:0000313" key="2">
    <source>
        <dbReference type="EMBL" id="AVP56995.1"/>
    </source>
</evidence>
<dbReference type="GO" id="GO:0007165">
    <property type="term" value="P:signal transduction"/>
    <property type="evidence" value="ECO:0007669"/>
    <property type="project" value="InterPro"/>
</dbReference>
<evidence type="ECO:0000313" key="3">
    <source>
        <dbReference type="Proteomes" id="UP000241829"/>
    </source>
</evidence>
<dbReference type="KEGG" id="melm:C7H73_04535"/>
<accession>A0A2P1NIX2</accession>
<dbReference type="Pfam" id="PF01584">
    <property type="entry name" value="CheW"/>
    <property type="match status" value="1"/>
</dbReference>
<reference evidence="3" key="1">
    <citation type="submission" date="2018-03" db="EMBL/GenBank/DDBJ databases">
        <title>Genome sequencing of Melaminivora sp. strain SC2-7.</title>
        <authorList>
            <person name="Kim S.-J."/>
            <person name="Heo J."/>
            <person name="Ahn J.-H."/>
            <person name="Kwon S.-W."/>
        </authorList>
    </citation>
    <scope>NUCLEOTIDE SEQUENCE [LARGE SCALE GENOMIC DNA]</scope>
    <source>
        <strain evidence="3">SC2-7</strain>
    </source>
</reference>
<dbReference type="RefSeq" id="WP_106845552.1">
    <property type="nucleotide sequence ID" value="NZ_CP027792.1"/>
</dbReference>
<evidence type="ECO:0000259" key="1">
    <source>
        <dbReference type="PROSITE" id="PS50851"/>
    </source>
</evidence>
<dbReference type="Proteomes" id="UP000241829">
    <property type="component" value="Chromosome"/>
</dbReference>
<gene>
    <name evidence="2" type="ORF">C7H73_04535</name>
</gene>
<dbReference type="OrthoDB" id="5298045at2"/>
<dbReference type="InterPro" id="IPR036061">
    <property type="entry name" value="CheW-like_dom_sf"/>
</dbReference>
<dbReference type="SMART" id="SM00260">
    <property type="entry name" value="CheW"/>
    <property type="match status" value="1"/>
</dbReference>
<keyword evidence="3" id="KW-1185">Reference proteome</keyword>
<dbReference type="EMBL" id="CP027792">
    <property type="protein sequence ID" value="AVP56995.1"/>
    <property type="molecule type" value="Genomic_DNA"/>
</dbReference>
<proteinExistence type="predicted"/>